<dbReference type="PANTHER" id="PTHR30487:SF0">
    <property type="entry name" value="PREPILIN LEADER PEPTIDASE_N-METHYLTRANSFERASE-RELATED"/>
    <property type="match status" value="1"/>
</dbReference>
<evidence type="ECO:0000313" key="3">
    <source>
        <dbReference type="EMBL" id="MBF7114821.1"/>
    </source>
</evidence>
<name>A0AB73HF28_PEDPE</name>
<feature type="transmembrane region" description="Helical" evidence="1">
    <location>
        <begin position="131"/>
        <end position="153"/>
    </location>
</feature>
<dbReference type="Pfam" id="PF06750">
    <property type="entry name" value="A24_N_bact"/>
    <property type="match status" value="1"/>
</dbReference>
<dbReference type="PANTHER" id="PTHR30487">
    <property type="entry name" value="TYPE 4 PREPILIN-LIKE PROTEINS LEADER PEPTIDE-PROCESSING ENZYME"/>
    <property type="match status" value="1"/>
</dbReference>
<dbReference type="InterPro" id="IPR050882">
    <property type="entry name" value="Prepilin_peptidase/N-MTase"/>
</dbReference>
<keyword evidence="1" id="KW-0472">Membrane</keyword>
<feature type="domain" description="Prepilin peptidase A24 N-terminal" evidence="2">
    <location>
        <begin position="11"/>
        <end position="91"/>
    </location>
</feature>
<sequence>MLLFYYLLIGILGASWGSFLLVLYERRLVGQSIIFSPSHCSNCSTPLPYYCLFPIVSYWSCRGRCIFCDVSIPTYSVMLEILSALFFLTIVPTVSPTSFSFICFFILSYLAVEDVAVQSISTHILIFPTYLSVKFNFSWLNFAILLILTFLIFNNLEHLACFQKIGQGDIEILLFFTLLVGAHLTTLIILIAATLGVTVLFFTKKSIIPFIPYLFTAYYLLMFVFQ</sequence>
<dbReference type="Proteomes" id="UP001194632">
    <property type="component" value="Unassembled WGS sequence"/>
</dbReference>
<evidence type="ECO:0000259" key="2">
    <source>
        <dbReference type="Pfam" id="PF06750"/>
    </source>
</evidence>
<dbReference type="RefSeq" id="WP_195749508.1">
    <property type="nucleotide sequence ID" value="NZ_CP197205.1"/>
</dbReference>
<comment type="caution">
    <text evidence="3">The sequence shown here is derived from an EMBL/GenBank/DDBJ whole genome shotgun (WGS) entry which is preliminary data.</text>
</comment>
<organism evidence="3 4">
    <name type="scientific">Pediococcus pentosaceus</name>
    <dbReference type="NCBI Taxonomy" id="1255"/>
    <lineage>
        <taxon>Bacteria</taxon>
        <taxon>Bacillati</taxon>
        <taxon>Bacillota</taxon>
        <taxon>Bacilli</taxon>
        <taxon>Lactobacillales</taxon>
        <taxon>Lactobacillaceae</taxon>
        <taxon>Pediococcus</taxon>
    </lineage>
</organism>
<protein>
    <submittedName>
        <fullName evidence="3">Prepilin peptidase</fullName>
    </submittedName>
</protein>
<feature type="transmembrane region" description="Helical" evidence="1">
    <location>
        <begin position="207"/>
        <end position="225"/>
    </location>
</feature>
<keyword evidence="1" id="KW-1133">Transmembrane helix</keyword>
<reference evidence="3" key="1">
    <citation type="submission" date="2020-11" db="EMBL/GenBank/DDBJ databases">
        <title>Antibiotic susceptibility profiles of Pediococcus pentosaceus from various origins and their implications for the safety assessment of strains with food-technology applications.</title>
        <authorList>
            <person name="Shani N."/>
            <person name="Oberhaensli S."/>
            <person name="Arias E."/>
        </authorList>
    </citation>
    <scope>NUCLEOTIDE SEQUENCE</scope>
    <source>
        <strain evidence="3">FAM 24207</strain>
    </source>
</reference>
<dbReference type="EMBL" id="JADOFP010000003">
    <property type="protein sequence ID" value="MBF7114821.1"/>
    <property type="molecule type" value="Genomic_DNA"/>
</dbReference>
<evidence type="ECO:0000313" key="4">
    <source>
        <dbReference type="Proteomes" id="UP001194632"/>
    </source>
</evidence>
<feature type="transmembrane region" description="Helical" evidence="1">
    <location>
        <begin position="173"/>
        <end position="201"/>
    </location>
</feature>
<dbReference type="GO" id="GO:0006465">
    <property type="term" value="P:signal peptide processing"/>
    <property type="evidence" value="ECO:0007669"/>
    <property type="project" value="TreeGrafter"/>
</dbReference>
<dbReference type="InterPro" id="IPR010627">
    <property type="entry name" value="Prepilin_pept_A24_N"/>
</dbReference>
<proteinExistence type="predicted"/>
<gene>
    <name evidence="3" type="ORF">ITQ90_04825</name>
</gene>
<dbReference type="GO" id="GO:0005886">
    <property type="term" value="C:plasma membrane"/>
    <property type="evidence" value="ECO:0007669"/>
    <property type="project" value="TreeGrafter"/>
</dbReference>
<dbReference type="AlphaFoldDB" id="A0AB73HF28"/>
<feature type="transmembrane region" description="Helical" evidence="1">
    <location>
        <begin position="6"/>
        <end position="24"/>
    </location>
</feature>
<accession>A0AB73HF28</accession>
<evidence type="ECO:0000256" key="1">
    <source>
        <dbReference type="SAM" id="Phobius"/>
    </source>
</evidence>
<feature type="transmembrane region" description="Helical" evidence="1">
    <location>
        <begin position="85"/>
        <end position="111"/>
    </location>
</feature>
<keyword evidence="1" id="KW-0812">Transmembrane</keyword>
<dbReference type="GO" id="GO:0004190">
    <property type="term" value="F:aspartic-type endopeptidase activity"/>
    <property type="evidence" value="ECO:0007669"/>
    <property type="project" value="TreeGrafter"/>
</dbReference>